<dbReference type="GO" id="GO:0003677">
    <property type="term" value="F:DNA binding"/>
    <property type="evidence" value="ECO:0007669"/>
    <property type="project" value="UniProtKB-KW"/>
</dbReference>
<feature type="compositionally biased region" description="Basic residues" evidence="5">
    <location>
        <begin position="215"/>
        <end position="225"/>
    </location>
</feature>
<evidence type="ECO:0000256" key="4">
    <source>
        <dbReference type="ARBA" id="ARBA00023242"/>
    </source>
</evidence>
<feature type="region of interest" description="Disordered" evidence="5">
    <location>
        <begin position="71"/>
        <end position="102"/>
    </location>
</feature>
<evidence type="ECO:0000256" key="1">
    <source>
        <dbReference type="ARBA" id="ARBA00023015"/>
    </source>
</evidence>
<accession>A0A9W9SYW9</accession>
<keyword evidence="4" id="KW-0539">Nucleus</keyword>
<dbReference type="GO" id="GO:0000981">
    <property type="term" value="F:DNA-binding transcription factor activity, RNA polymerase II-specific"/>
    <property type="evidence" value="ECO:0007669"/>
    <property type="project" value="InterPro"/>
</dbReference>
<evidence type="ECO:0000256" key="5">
    <source>
        <dbReference type="SAM" id="MobiDB-lite"/>
    </source>
</evidence>
<feature type="domain" description="Zn(2)-C6 fungal-type" evidence="6">
    <location>
        <begin position="39"/>
        <end position="69"/>
    </location>
</feature>
<evidence type="ECO:0000313" key="8">
    <source>
        <dbReference type="Proteomes" id="UP001150942"/>
    </source>
</evidence>
<dbReference type="Pfam" id="PF00172">
    <property type="entry name" value="Zn_clus"/>
    <property type="match status" value="1"/>
</dbReference>
<comment type="caution">
    <text evidence="7">The sequence shown here is derived from an EMBL/GenBank/DDBJ whole genome shotgun (WGS) entry which is preliminary data.</text>
</comment>
<protein>
    <recommendedName>
        <fullName evidence="6">Zn(2)-C6 fungal-type domain-containing protein</fullName>
    </recommendedName>
</protein>
<keyword evidence="3" id="KW-0804">Transcription</keyword>
<name>A0A9W9SYW9_9EURO</name>
<reference evidence="7" key="1">
    <citation type="submission" date="2022-11" db="EMBL/GenBank/DDBJ databases">
        <authorList>
            <person name="Petersen C."/>
        </authorList>
    </citation>
    <scope>NUCLEOTIDE SEQUENCE</scope>
    <source>
        <strain evidence="7">IBT 20477</strain>
    </source>
</reference>
<keyword evidence="2" id="KW-0238">DNA-binding</keyword>
<dbReference type="Gene3D" id="4.10.240.10">
    <property type="entry name" value="Zn(2)-C6 fungal-type DNA-binding domain"/>
    <property type="match status" value="1"/>
</dbReference>
<feature type="region of interest" description="Disordered" evidence="5">
    <location>
        <begin position="1"/>
        <end position="36"/>
    </location>
</feature>
<dbReference type="PANTHER" id="PTHR47657:SF10">
    <property type="entry name" value="ZN(II)2CYS6 TRANSCRIPTION FACTOR (EUROFUNG)"/>
    <property type="match status" value="1"/>
</dbReference>
<dbReference type="Pfam" id="PF11951">
    <property type="entry name" value="Fungal_trans_2"/>
    <property type="match status" value="1"/>
</dbReference>
<feature type="compositionally biased region" description="Basic residues" evidence="5">
    <location>
        <begin position="22"/>
        <end position="36"/>
    </location>
</feature>
<evidence type="ECO:0000256" key="2">
    <source>
        <dbReference type="ARBA" id="ARBA00023125"/>
    </source>
</evidence>
<dbReference type="InterPro" id="IPR036864">
    <property type="entry name" value="Zn2-C6_fun-type_DNA-bd_sf"/>
</dbReference>
<sequence length="567" mass="64045">MTPLRGQPPFTPKPDPMFSPRIRSKNFKTRASHPKSRNGCYTCKTRHVKCDEVRPICGSCSLRGANCSFPNDSGHVPHRQMPKQNIPVEERDESARLSESSQGNRWEDVSLPCLTGENFHSCTPFPLLALEFSAVASQPTQHPQRLNMTDLRLVQHFILNVSPQMTLDPLKSLVWQRVIPDIASDNEFLMHLMLALAGLDMLSIDRSAEQSGSGRLKKHNIRRRLSNSTSTPQTFPGSEHSTPVSASADRGLSDSIGCVNLQMVLDHHQQGLRGFREKLSELSFSNAEAIFTGSLLLVVFAFGSLRLRDLDEPGTNTASPEPLTRLNNPRVDWIHLVRGVTSIVKEHWDLLRMGRLRQMFLFNNARDSWKEYPSNYISASVPPRCWCSARLSKFALGAQEAASNLRKFSNALELPDPLQALGTEPIGPAMPITPESILSAQKRAIEILDEMFIRIMYVLQFSRSPHPRSERVDVQADIEDALVMAWPQMIPHEFILILELEEESLRELKALSLTILAHFYLITSLLEDIWYSNVGFEREIEKIHESVKMLSKGQLVSLMEWPTEVIT</sequence>
<gene>
    <name evidence="7" type="ORF">N7449_005065</name>
</gene>
<dbReference type="PROSITE" id="PS00463">
    <property type="entry name" value="ZN2_CY6_FUNGAL_1"/>
    <property type="match status" value="1"/>
</dbReference>
<dbReference type="OrthoDB" id="3546279at2759"/>
<dbReference type="PROSITE" id="PS50048">
    <property type="entry name" value="ZN2_CY6_FUNGAL_2"/>
    <property type="match status" value="1"/>
</dbReference>
<evidence type="ECO:0000259" key="6">
    <source>
        <dbReference type="PROSITE" id="PS50048"/>
    </source>
</evidence>
<dbReference type="SUPFAM" id="SSF57701">
    <property type="entry name" value="Zn2/Cys6 DNA-binding domain"/>
    <property type="match status" value="1"/>
</dbReference>
<feature type="region of interest" description="Disordered" evidence="5">
    <location>
        <begin position="213"/>
        <end position="249"/>
    </location>
</feature>
<dbReference type="CDD" id="cd00067">
    <property type="entry name" value="GAL4"/>
    <property type="match status" value="1"/>
</dbReference>
<reference evidence="7" key="2">
    <citation type="journal article" date="2023" name="IMA Fungus">
        <title>Comparative genomic study of the Penicillium genus elucidates a diverse pangenome and 15 lateral gene transfer events.</title>
        <authorList>
            <person name="Petersen C."/>
            <person name="Sorensen T."/>
            <person name="Nielsen M.R."/>
            <person name="Sondergaard T.E."/>
            <person name="Sorensen J.L."/>
            <person name="Fitzpatrick D.A."/>
            <person name="Frisvad J.C."/>
            <person name="Nielsen K.L."/>
        </authorList>
    </citation>
    <scope>NUCLEOTIDE SEQUENCE</scope>
    <source>
        <strain evidence="7">IBT 20477</strain>
    </source>
</reference>
<evidence type="ECO:0000313" key="7">
    <source>
        <dbReference type="EMBL" id="KAJ5202986.1"/>
    </source>
</evidence>
<dbReference type="PANTHER" id="PTHR47657">
    <property type="entry name" value="STEROL REGULATORY ELEMENT-BINDING PROTEIN ECM22"/>
    <property type="match status" value="1"/>
</dbReference>
<keyword evidence="1" id="KW-0805">Transcription regulation</keyword>
<dbReference type="EMBL" id="JAPQKQ010000003">
    <property type="protein sequence ID" value="KAJ5202986.1"/>
    <property type="molecule type" value="Genomic_DNA"/>
</dbReference>
<dbReference type="AlphaFoldDB" id="A0A9W9SYW9"/>
<feature type="compositionally biased region" description="Polar residues" evidence="5">
    <location>
        <begin position="226"/>
        <end position="245"/>
    </location>
</feature>
<dbReference type="InterPro" id="IPR052400">
    <property type="entry name" value="Zn2-C6_fungal_TF"/>
</dbReference>
<organism evidence="7 8">
    <name type="scientific">Penicillium cf. viridicatum</name>
    <dbReference type="NCBI Taxonomy" id="2972119"/>
    <lineage>
        <taxon>Eukaryota</taxon>
        <taxon>Fungi</taxon>
        <taxon>Dikarya</taxon>
        <taxon>Ascomycota</taxon>
        <taxon>Pezizomycotina</taxon>
        <taxon>Eurotiomycetes</taxon>
        <taxon>Eurotiomycetidae</taxon>
        <taxon>Eurotiales</taxon>
        <taxon>Aspergillaceae</taxon>
        <taxon>Penicillium</taxon>
    </lineage>
</organism>
<dbReference type="SMART" id="SM00066">
    <property type="entry name" value="GAL4"/>
    <property type="match status" value="1"/>
</dbReference>
<dbReference type="InterPro" id="IPR001138">
    <property type="entry name" value="Zn2Cys6_DnaBD"/>
</dbReference>
<dbReference type="InterPro" id="IPR021858">
    <property type="entry name" value="Fun_TF"/>
</dbReference>
<dbReference type="Proteomes" id="UP001150942">
    <property type="component" value="Unassembled WGS sequence"/>
</dbReference>
<evidence type="ECO:0000256" key="3">
    <source>
        <dbReference type="ARBA" id="ARBA00023163"/>
    </source>
</evidence>
<dbReference type="GO" id="GO:0008270">
    <property type="term" value="F:zinc ion binding"/>
    <property type="evidence" value="ECO:0007669"/>
    <property type="project" value="InterPro"/>
</dbReference>
<keyword evidence="8" id="KW-1185">Reference proteome</keyword>
<proteinExistence type="predicted"/>